<feature type="transmembrane region" description="Helical" evidence="6">
    <location>
        <begin position="1071"/>
        <end position="1091"/>
    </location>
</feature>
<dbReference type="PANTHER" id="PTHR43738">
    <property type="entry name" value="ABC TRANSPORTER, MEMBRANE PROTEIN"/>
    <property type="match status" value="1"/>
</dbReference>
<sequence>MNRTQLILRTLRYYWRTNLAVLLGVAVGAAVICGALIVGDSVRFSLEQMTLDRLGNVDYALSGSRFFREEIASDIAEDLSKQPGGGAIKVAPAILLTASLQFERTSESAEESYENRNDEPTILTAGQVNLVGLDERLWKMLKGDVAKLPDENSLVLNRRVADQLKIQEGDELFVYVDVPQTIPQESLLGERDVDEIVISFPMTVTTIVEPASTLGRFSLQPNQQLPLNAYLNLSRLQQELDLLEAPVTPRNPIAKPARVNALLISGRKQTGNTLNPDNWDTLANRALKQSLKLEDFHARIRTLPEQGYFALESERMILEQALSNQAIKTAQGMEVASSPVLVYLANEIANASNPDLFSMYSIAAGIPFDQSAPFGPLLNTNGDPVTSMSGNNVAINSWLAKDLQVEAGDEILLKYHVVGSRGKLPELEERFKVAAILPIPDTLADDRGFTPFVPGITDAKTFNDWEQPFPMNTDRITDRDDEYWEGSEGKPDGYKSTPKVFLPLKTARDLWQSRYGDTTSVRIASKPELGLEETVSRFRQRFVQTLVPQQFGMVILPVKQQGLQAAQGTQDFTGLFIGFSFFVIAAAAVLISLLFRLGIETRVQQTGLYSAVGMSKGAVHRLLLSEGVLVAIVGIVIGMMLGVLYAELMIYGLTTWWRGAIGTSFLQVYVQPASLAIGGSIAFFVALPGMWLGLRQLLKLSAKDRLQGVLSSESSAAVNRSSGGYKLWSGIVCLVIAIGLVLGILLGVTPKTEAFGGFNWHIVSFFAGGFLSLIGSLLLYVVLLRNSTQRSLRGRGVSSAILLGLRNPSRQRQRSSITVVLVAFATFVVVAVAAGRQKPSQMEPDYNSGNGGFSIVAESARPVLYDLSTEEGQTRLGLIQADDTELRALLDQSKIMPFRVRPGEDASCLNLYQTRLPKILGVTEEMIERGGFLFADTPGENPWELLRGTTKDGNIPVLGDMNTLQYSLHKAIGSTIELPPELEASQSLQVVGSLGGSVFQGVLLMSEENFLKLFPNIEGYNYFLMEAPQDQMEDLTQTLETRLVSIGFDAEPVGRRLENFLAVQNTYLSTFQALGGLGLLLGTIGLGTVMLRNVLERRSELALMRAVGFSKAMVAMMVLAENSVLLITGLLIGTLTALWAMLPNILARSADVPWLSGLGLLAAVLVTGLVSALFAIVEAIRTPILSTLRGE</sequence>
<feature type="transmembrane region" description="Helical" evidence="6">
    <location>
        <begin position="20"/>
        <end position="39"/>
    </location>
</feature>
<evidence type="ECO:0000256" key="2">
    <source>
        <dbReference type="ARBA" id="ARBA00022475"/>
    </source>
</evidence>
<comment type="subcellular location">
    <subcellularLocation>
        <location evidence="1">Cell membrane</location>
        <topology evidence="1">Multi-pass membrane protein</topology>
    </subcellularLocation>
</comment>
<protein>
    <submittedName>
        <fullName evidence="8">FtsX-like permease family protein</fullName>
    </submittedName>
</protein>
<keyword evidence="2" id="KW-1003">Cell membrane</keyword>
<dbReference type="PANTHER" id="PTHR43738:SF2">
    <property type="entry name" value="ABC TRANSPORTER PERMEASE"/>
    <property type="match status" value="1"/>
</dbReference>
<evidence type="ECO:0000313" key="9">
    <source>
        <dbReference type="Proteomes" id="UP000316095"/>
    </source>
</evidence>
<dbReference type="InterPro" id="IPR051125">
    <property type="entry name" value="ABC-4/HrtB_transporter"/>
</dbReference>
<feature type="transmembrane region" description="Helical" evidence="6">
    <location>
        <begin position="727"/>
        <end position="748"/>
    </location>
</feature>
<keyword evidence="5 6" id="KW-0472">Membrane</keyword>
<dbReference type="Pfam" id="PF02687">
    <property type="entry name" value="FtsX"/>
    <property type="match status" value="2"/>
</dbReference>
<proteinExistence type="predicted"/>
<evidence type="ECO:0000256" key="3">
    <source>
        <dbReference type="ARBA" id="ARBA00022692"/>
    </source>
</evidence>
<feature type="domain" description="ABC3 transporter permease C-terminal" evidence="7">
    <location>
        <begin position="1075"/>
        <end position="1183"/>
    </location>
</feature>
<dbReference type="Proteomes" id="UP000316095">
    <property type="component" value="Unassembled WGS sequence"/>
</dbReference>
<evidence type="ECO:0000313" key="8">
    <source>
        <dbReference type="EMBL" id="TWT63983.1"/>
    </source>
</evidence>
<keyword evidence="9" id="KW-1185">Reference proteome</keyword>
<feature type="transmembrane region" description="Helical" evidence="6">
    <location>
        <begin position="1154"/>
        <end position="1177"/>
    </location>
</feature>
<dbReference type="OrthoDB" id="219657at2"/>
<evidence type="ECO:0000256" key="4">
    <source>
        <dbReference type="ARBA" id="ARBA00022989"/>
    </source>
</evidence>
<comment type="caution">
    <text evidence="8">The sequence shown here is derived from an EMBL/GenBank/DDBJ whole genome shotgun (WGS) entry which is preliminary data.</text>
</comment>
<feature type="transmembrane region" description="Helical" evidence="6">
    <location>
        <begin position="572"/>
        <end position="595"/>
    </location>
</feature>
<keyword evidence="4 6" id="KW-1133">Transmembrane helix</keyword>
<feature type="transmembrane region" description="Helical" evidence="6">
    <location>
        <begin position="816"/>
        <end position="835"/>
    </location>
</feature>
<keyword evidence="3 6" id="KW-0812">Transmembrane</keyword>
<feature type="transmembrane region" description="Helical" evidence="6">
    <location>
        <begin position="760"/>
        <end position="783"/>
    </location>
</feature>
<dbReference type="RefSeq" id="WP_146505743.1">
    <property type="nucleotide sequence ID" value="NZ_SJPG01000001.1"/>
</dbReference>
<feature type="transmembrane region" description="Helical" evidence="6">
    <location>
        <begin position="628"/>
        <end position="653"/>
    </location>
</feature>
<evidence type="ECO:0000256" key="5">
    <source>
        <dbReference type="ARBA" id="ARBA00023136"/>
    </source>
</evidence>
<organism evidence="8 9">
    <name type="scientific">Rubinisphaera italica</name>
    <dbReference type="NCBI Taxonomy" id="2527969"/>
    <lineage>
        <taxon>Bacteria</taxon>
        <taxon>Pseudomonadati</taxon>
        <taxon>Planctomycetota</taxon>
        <taxon>Planctomycetia</taxon>
        <taxon>Planctomycetales</taxon>
        <taxon>Planctomycetaceae</taxon>
        <taxon>Rubinisphaera</taxon>
    </lineage>
</organism>
<feature type="domain" description="ABC3 transporter permease C-terminal" evidence="7">
    <location>
        <begin position="578"/>
        <end position="701"/>
    </location>
</feature>
<feature type="transmembrane region" description="Helical" evidence="6">
    <location>
        <begin position="1112"/>
        <end position="1142"/>
    </location>
</feature>
<dbReference type="AlphaFoldDB" id="A0A5C5XNN1"/>
<accession>A0A5C5XNN1</accession>
<dbReference type="InterPro" id="IPR003838">
    <property type="entry name" value="ABC3_permease_C"/>
</dbReference>
<feature type="transmembrane region" description="Helical" evidence="6">
    <location>
        <begin position="673"/>
        <end position="694"/>
    </location>
</feature>
<dbReference type="EMBL" id="SJPG01000001">
    <property type="protein sequence ID" value="TWT63983.1"/>
    <property type="molecule type" value="Genomic_DNA"/>
</dbReference>
<reference evidence="8 9" key="1">
    <citation type="submission" date="2019-02" db="EMBL/GenBank/DDBJ databases">
        <title>Deep-cultivation of Planctomycetes and their phenomic and genomic characterization uncovers novel biology.</title>
        <authorList>
            <person name="Wiegand S."/>
            <person name="Jogler M."/>
            <person name="Boedeker C."/>
            <person name="Pinto D."/>
            <person name="Vollmers J."/>
            <person name="Rivas-Marin E."/>
            <person name="Kohn T."/>
            <person name="Peeters S.H."/>
            <person name="Heuer A."/>
            <person name="Rast P."/>
            <person name="Oberbeckmann S."/>
            <person name="Bunk B."/>
            <person name="Jeske O."/>
            <person name="Meyerdierks A."/>
            <person name="Storesund J.E."/>
            <person name="Kallscheuer N."/>
            <person name="Luecker S."/>
            <person name="Lage O.M."/>
            <person name="Pohl T."/>
            <person name="Merkel B.J."/>
            <person name="Hornburger P."/>
            <person name="Mueller R.-W."/>
            <person name="Bruemmer F."/>
            <person name="Labrenz M."/>
            <person name="Spormann A.M."/>
            <person name="Op Den Camp H."/>
            <person name="Overmann J."/>
            <person name="Amann R."/>
            <person name="Jetten M.S.M."/>
            <person name="Mascher T."/>
            <person name="Medema M.H."/>
            <person name="Devos D.P."/>
            <person name="Kaster A.-K."/>
            <person name="Ovreas L."/>
            <person name="Rohde M."/>
            <person name="Galperin M.Y."/>
            <person name="Jogler C."/>
        </authorList>
    </citation>
    <scope>NUCLEOTIDE SEQUENCE [LARGE SCALE GENOMIC DNA]</scope>
    <source>
        <strain evidence="8 9">Pan54</strain>
    </source>
</reference>
<name>A0A5C5XNN1_9PLAN</name>
<evidence type="ECO:0000256" key="1">
    <source>
        <dbReference type="ARBA" id="ARBA00004651"/>
    </source>
</evidence>
<gene>
    <name evidence="8" type="ORF">Pan54_47430</name>
</gene>
<evidence type="ECO:0000256" key="6">
    <source>
        <dbReference type="SAM" id="Phobius"/>
    </source>
</evidence>
<evidence type="ECO:0000259" key="7">
    <source>
        <dbReference type="Pfam" id="PF02687"/>
    </source>
</evidence>
<dbReference type="GO" id="GO:0005886">
    <property type="term" value="C:plasma membrane"/>
    <property type="evidence" value="ECO:0007669"/>
    <property type="project" value="UniProtKB-SubCell"/>
</dbReference>